<sequence length="111" mass="13386">MKSPHFFEITAVFYSLNLTSIFLLNYSLMVDRNGLQFILLFTSVLYWYFWQGKNWARWILILLYLFAFLNLFSWLEHSWREQGALLLDALSAIAFLIWVNTKTVRKHFQHS</sequence>
<reference evidence="2" key="1">
    <citation type="journal article" date="2020" name="mSystems">
        <title>Genome- and Community-Level Interaction Insights into Carbon Utilization and Element Cycling Functions of Hydrothermarchaeota in Hydrothermal Sediment.</title>
        <authorList>
            <person name="Zhou Z."/>
            <person name="Liu Y."/>
            <person name="Xu W."/>
            <person name="Pan J."/>
            <person name="Luo Z.H."/>
            <person name="Li M."/>
        </authorList>
    </citation>
    <scope>NUCLEOTIDE SEQUENCE [LARGE SCALE GENOMIC DNA]</scope>
    <source>
        <strain evidence="2">SpSt-418</strain>
    </source>
</reference>
<feature type="transmembrane region" description="Helical" evidence="1">
    <location>
        <begin position="84"/>
        <end position="101"/>
    </location>
</feature>
<evidence type="ECO:0000256" key="1">
    <source>
        <dbReference type="SAM" id="Phobius"/>
    </source>
</evidence>
<accession>A0A7C3KC38</accession>
<keyword evidence="1" id="KW-1133">Transmembrane helix</keyword>
<name>A0A7C3KC38_9CYAN</name>
<feature type="transmembrane region" description="Helical" evidence="1">
    <location>
        <begin position="55"/>
        <end position="72"/>
    </location>
</feature>
<organism evidence="2">
    <name type="scientific">Oscillatoriales cyanobacterium SpSt-418</name>
    <dbReference type="NCBI Taxonomy" id="2282169"/>
    <lineage>
        <taxon>Bacteria</taxon>
        <taxon>Bacillati</taxon>
        <taxon>Cyanobacteriota</taxon>
        <taxon>Cyanophyceae</taxon>
        <taxon>Oscillatoriophycideae</taxon>
        <taxon>Oscillatoriales</taxon>
    </lineage>
</organism>
<feature type="transmembrane region" description="Helical" evidence="1">
    <location>
        <begin position="33"/>
        <end position="49"/>
    </location>
</feature>
<keyword evidence="1" id="KW-0472">Membrane</keyword>
<protein>
    <submittedName>
        <fullName evidence="2">Uncharacterized protein</fullName>
    </submittedName>
</protein>
<proteinExistence type="predicted"/>
<feature type="transmembrane region" description="Helical" evidence="1">
    <location>
        <begin position="6"/>
        <end position="26"/>
    </location>
</feature>
<dbReference type="EMBL" id="DSRU01000042">
    <property type="protein sequence ID" value="HFM96723.1"/>
    <property type="molecule type" value="Genomic_DNA"/>
</dbReference>
<gene>
    <name evidence="2" type="ORF">ENR64_02960</name>
</gene>
<dbReference type="AlphaFoldDB" id="A0A7C3KC38"/>
<evidence type="ECO:0000313" key="2">
    <source>
        <dbReference type="EMBL" id="HFM96723.1"/>
    </source>
</evidence>
<keyword evidence="1" id="KW-0812">Transmembrane</keyword>
<comment type="caution">
    <text evidence="2">The sequence shown here is derived from an EMBL/GenBank/DDBJ whole genome shotgun (WGS) entry which is preliminary data.</text>
</comment>